<dbReference type="RefSeq" id="WP_123220944.1">
    <property type="nucleotide sequence ID" value="NZ_RJSF01000003.1"/>
</dbReference>
<keyword evidence="2" id="KW-1185">Reference proteome</keyword>
<dbReference type="EMBL" id="RJSF01000003">
    <property type="protein sequence ID" value="RNM17322.1"/>
    <property type="molecule type" value="Genomic_DNA"/>
</dbReference>
<comment type="caution">
    <text evidence="1">The sequence shown here is derived from an EMBL/GenBank/DDBJ whole genome shotgun (WGS) entry which is preliminary data.</text>
</comment>
<protein>
    <recommendedName>
        <fullName evidence="3">DUF559 domain-containing protein</fullName>
    </recommendedName>
</protein>
<dbReference type="Proteomes" id="UP000279994">
    <property type="component" value="Unassembled WGS sequence"/>
</dbReference>
<accession>A0A3N0GYZ1</accession>
<dbReference type="AlphaFoldDB" id="A0A3N0GYZ1"/>
<name>A0A3N0GYZ1_9ACTN</name>
<sequence length="298" mass="31835">MQVAQALERLGGVSDRKGLLGLCSRRALDAAVANGSVARIARDRYALPAANEGRVAAARLRGVVSHLSAALAHGWKVKSPPAAPSVTVRRSRSRVDAQGVDLHWSMLTDVELAAGVTDPVRTVLDCARVLPFDEALAVADSALRSGAVSRSRLLVAASQSARTGRASAVRVARAADGRASNPFESVLRAIALDVPGLEVVPQGAVGVIGHADLTDARLRIAVEAESFEFHALPEAFRDDVRRYTAMTRRGWLVVRFVWDDAMHRPAYVRDALADVVALRSAEQAVRRHRCGAAARRPG</sequence>
<evidence type="ECO:0000313" key="1">
    <source>
        <dbReference type="EMBL" id="RNM17322.1"/>
    </source>
</evidence>
<proteinExistence type="predicted"/>
<dbReference type="OrthoDB" id="4310518at2"/>
<organism evidence="1 2">
    <name type="scientific">Nocardioides pocheonensis</name>
    <dbReference type="NCBI Taxonomy" id="661485"/>
    <lineage>
        <taxon>Bacteria</taxon>
        <taxon>Bacillati</taxon>
        <taxon>Actinomycetota</taxon>
        <taxon>Actinomycetes</taxon>
        <taxon>Propionibacteriales</taxon>
        <taxon>Nocardioidaceae</taxon>
        <taxon>Nocardioides</taxon>
    </lineage>
</organism>
<evidence type="ECO:0008006" key="3">
    <source>
        <dbReference type="Google" id="ProtNLM"/>
    </source>
</evidence>
<reference evidence="1 2" key="1">
    <citation type="submission" date="2018-11" db="EMBL/GenBank/DDBJ databases">
        <authorList>
            <person name="Li F."/>
        </authorList>
    </citation>
    <scope>NUCLEOTIDE SEQUENCE [LARGE SCALE GENOMIC DNA]</scope>
    <source>
        <strain evidence="1 2">Gsoil 818</strain>
    </source>
</reference>
<gene>
    <name evidence="1" type="ORF">EFL26_00580</name>
</gene>
<evidence type="ECO:0000313" key="2">
    <source>
        <dbReference type="Proteomes" id="UP000279994"/>
    </source>
</evidence>